<sequence>MSKWYGDSQKYISALFSLAKKMAPSIVWIDEIDALFSQRSRNDHQADVYNKALFLSLWDGLASPTTSISDDIQSSSLGEDEDYSDGNGGSQVIILGATNRPHEVDEAFLRRMGRQYEFEMPDKKTRRLILYILLQYEQYDATINLDTLAENTDQYSAKKKKKKKTEIMHIWISMDIKRFLLCNITSPFIHTGSDLKELCKYAATLPLREYVRNKKVENQDENKVPFVSDILDDESNIKIDEDSIPTATAGEEQHESNMADNSKDSWKSWYNITPDFLSRKSNDNNHSKSERAMDHYTNRIRSSTVKLRPISMKDFNQALEHIKSTLKAHKQHESKFGQPSSLLNLWGSTAGLTNIPTSTSSPKKVISLERKSMDVFITFVYFCYYNSPKKDRLTVQAKPAILMIHFLWISKIGGKEKKKKSNICKKTLCLQPFTVKFIINQMFTVFLFFKQSMSHK</sequence>
<dbReference type="Gene3D" id="3.40.50.300">
    <property type="entry name" value="P-loop containing nucleotide triphosphate hydrolases"/>
    <property type="match status" value="1"/>
</dbReference>
<keyword evidence="4" id="KW-0496">Mitochondrion</keyword>
<evidence type="ECO:0000256" key="6">
    <source>
        <dbReference type="SAM" id="MobiDB-lite"/>
    </source>
</evidence>
<dbReference type="InterPro" id="IPR003959">
    <property type="entry name" value="ATPase_AAA_core"/>
</dbReference>
<dbReference type="GO" id="GO:0005524">
    <property type="term" value="F:ATP binding"/>
    <property type="evidence" value="ECO:0007669"/>
    <property type="project" value="UniProtKB-KW"/>
</dbReference>
<keyword evidence="9" id="KW-1185">Reference proteome</keyword>
<evidence type="ECO:0000256" key="3">
    <source>
        <dbReference type="ARBA" id="ARBA00022840"/>
    </source>
</evidence>
<name>X6M667_RETFI</name>
<organism evidence="8 9">
    <name type="scientific">Reticulomyxa filosa</name>
    <dbReference type="NCBI Taxonomy" id="46433"/>
    <lineage>
        <taxon>Eukaryota</taxon>
        <taxon>Sar</taxon>
        <taxon>Rhizaria</taxon>
        <taxon>Retaria</taxon>
        <taxon>Foraminifera</taxon>
        <taxon>Monothalamids</taxon>
        <taxon>Reticulomyxidae</taxon>
        <taxon>Reticulomyxa</taxon>
    </lineage>
</organism>
<dbReference type="Gene3D" id="1.10.8.60">
    <property type="match status" value="2"/>
</dbReference>
<evidence type="ECO:0000256" key="1">
    <source>
        <dbReference type="ARBA" id="ARBA00004173"/>
    </source>
</evidence>
<comment type="caution">
    <text evidence="8">The sequence shown here is derived from an EMBL/GenBank/DDBJ whole genome shotgun (WGS) entry which is preliminary data.</text>
</comment>
<proteinExistence type="inferred from homology"/>
<dbReference type="PANTHER" id="PTHR45644:SF3">
    <property type="entry name" value="FI08533P-RELATED"/>
    <property type="match status" value="1"/>
</dbReference>
<evidence type="ECO:0000256" key="2">
    <source>
        <dbReference type="ARBA" id="ARBA00022741"/>
    </source>
</evidence>
<dbReference type="GO" id="GO:0005741">
    <property type="term" value="C:mitochondrial outer membrane"/>
    <property type="evidence" value="ECO:0007669"/>
    <property type="project" value="TreeGrafter"/>
</dbReference>
<evidence type="ECO:0000313" key="8">
    <source>
        <dbReference type="EMBL" id="ETO08952.1"/>
    </source>
</evidence>
<comment type="similarity">
    <text evidence="5">Belongs to the AAA ATPase family.</text>
</comment>
<evidence type="ECO:0000256" key="4">
    <source>
        <dbReference type="ARBA" id="ARBA00023128"/>
    </source>
</evidence>
<dbReference type="InterPro" id="IPR027417">
    <property type="entry name" value="P-loop_NTPase"/>
</dbReference>
<feature type="domain" description="ATPase AAA-type core" evidence="7">
    <location>
        <begin position="2"/>
        <end position="119"/>
    </location>
</feature>
<dbReference type="InterPro" id="IPR003960">
    <property type="entry name" value="ATPase_AAA_CS"/>
</dbReference>
<evidence type="ECO:0000256" key="5">
    <source>
        <dbReference type="RuleBase" id="RU003651"/>
    </source>
</evidence>
<reference evidence="8 9" key="1">
    <citation type="journal article" date="2013" name="Curr. Biol.">
        <title>The Genome of the Foraminiferan Reticulomyxa filosa.</title>
        <authorList>
            <person name="Glockner G."/>
            <person name="Hulsmann N."/>
            <person name="Schleicher M."/>
            <person name="Noegel A.A."/>
            <person name="Eichinger L."/>
            <person name="Gallinger C."/>
            <person name="Pawlowski J."/>
            <person name="Sierra R."/>
            <person name="Euteneuer U."/>
            <person name="Pillet L."/>
            <person name="Moustafa A."/>
            <person name="Platzer M."/>
            <person name="Groth M."/>
            <person name="Szafranski K."/>
            <person name="Schliwa M."/>
        </authorList>
    </citation>
    <scope>NUCLEOTIDE SEQUENCE [LARGE SCALE GENOMIC DNA]</scope>
</reference>
<accession>X6M667</accession>
<dbReference type="PROSITE" id="PS00674">
    <property type="entry name" value="AAA"/>
    <property type="match status" value="1"/>
</dbReference>
<dbReference type="PANTHER" id="PTHR45644">
    <property type="entry name" value="AAA ATPASE, PUTATIVE (AFU_ORTHOLOGUE AFUA_2G12920)-RELATED-RELATED"/>
    <property type="match status" value="1"/>
</dbReference>
<gene>
    <name evidence="8" type="ORF">RFI_28433</name>
</gene>
<dbReference type="GO" id="GO:0016887">
    <property type="term" value="F:ATP hydrolysis activity"/>
    <property type="evidence" value="ECO:0007669"/>
    <property type="project" value="InterPro"/>
</dbReference>
<dbReference type="InterPro" id="IPR051701">
    <property type="entry name" value="Mito_OM_Translocase_MSP1"/>
</dbReference>
<dbReference type="GO" id="GO:0140570">
    <property type="term" value="P:extraction of mislocalized protein from mitochondrial outer membrane"/>
    <property type="evidence" value="ECO:0007669"/>
    <property type="project" value="TreeGrafter"/>
</dbReference>
<evidence type="ECO:0000259" key="7">
    <source>
        <dbReference type="Pfam" id="PF00004"/>
    </source>
</evidence>
<dbReference type="EMBL" id="ASPP01024521">
    <property type="protein sequence ID" value="ETO08952.1"/>
    <property type="molecule type" value="Genomic_DNA"/>
</dbReference>
<dbReference type="SUPFAM" id="SSF52540">
    <property type="entry name" value="P-loop containing nucleoside triphosphate hydrolases"/>
    <property type="match status" value="1"/>
</dbReference>
<protein>
    <submittedName>
        <fullName evidence="8">Spastin</fullName>
    </submittedName>
</protein>
<feature type="region of interest" description="Disordered" evidence="6">
    <location>
        <begin position="67"/>
        <end position="86"/>
    </location>
</feature>
<keyword evidence="2 5" id="KW-0547">Nucleotide-binding</keyword>
<comment type="subcellular location">
    <subcellularLocation>
        <location evidence="1">Mitochondrion</location>
    </subcellularLocation>
</comment>
<keyword evidence="3 5" id="KW-0067">ATP-binding</keyword>
<dbReference type="Pfam" id="PF00004">
    <property type="entry name" value="AAA"/>
    <property type="match status" value="1"/>
</dbReference>
<evidence type="ECO:0000313" key="9">
    <source>
        <dbReference type="Proteomes" id="UP000023152"/>
    </source>
</evidence>
<dbReference type="OrthoDB" id="10254455at2759"/>
<dbReference type="AlphaFoldDB" id="X6M667"/>
<feature type="compositionally biased region" description="Low complexity" evidence="6">
    <location>
        <begin position="67"/>
        <end position="76"/>
    </location>
</feature>
<dbReference type="Proteomes" id="UP000023152">
    <property type="component" value="Unassembled WGS sequence"/>
</dbReference>